<dbReference type="SUPFAM" id="SSF53474">
    <property type="entry name" value="alpha/beta-Hydrolases"/>
    <property type="match status" value="1"/>
</dbReference>
<dbReference type="EMBL" id="BGZN01000002">
    <property type="protein sequence ID" value="GBR72705.1"/>
    <property type="molecule type" value="Genomic_DNA"/>
</dbReference>
<keyword evidence="2" id="KW-1185">Reference proteome</keyword>
<dbReference type="Gene3D" id="2.180.10.10">
    <property type="entry name" value="RHS repeat-associated core"/>
    <property type="match status" value="1"/>
</dbReference>
<dbReference type="InterPro" id="IPR029058">
    <property type="entry name" value="AB_hydrolase_fold"/>
</dbReference>
<dbReference type="AlphaFoldDB" id="A0A388T945"/>
<evidence type="ECO:0000313" key="1">
    <source>
        <dbReference type="EMBL" id="GBR72705.1"/>
    </source>
</evidence>
<dbReference type="PANTHER" id="PTHR32305:SF15">
    <property type="entry name" value="PROTEIN RHSA-RELATED"/>
    <property type="match status" value="1"/>
</dbReference>
<sequence length="277" mass="30725">MPSSDIEFQYTDKELDTNTDLYYFQARYMDPKAGRFPSRDNVRLEDKKQSYFKINPYIYAHNNPVRHTDPDGDDVVSMHGGAGGNEASTIGLADRLQAFYKTDVVVNWSGKHNGIYQSSPESAAKYLSEYRHKDSSIKVVAGHSMGADAIARAYGKEGVEKVDELILIMPRVDEVKNNIQNMSQNAKRVDIYMLSGDSAPVLSAYGNRSHESMIKTMDTEFWLKGKTQSNVYFHEIGIGRELHGGAGNNDAILDAIFSRQPFSLSTSPAPIPAAGGK</sequence>
<dbReference type="InterPro" id="IPR022385">
    <property type="entry name" value="Rhs_assc_core"/>
</dbReference>
<dbReference type="PANTHER" id="PTHR32305">
    <property type="match status" value="1"/>
</dbReference>
<dbReference type="Proteomes" id="UP000269352">
    <property type="component" value="Unassembled WGS sequence"/>
</dbReference>
<protein>
    <submittedName>
        <fullName evidence="1">Rhs family protein</fullName>
    </submittedName>
</protein>
<evidence type="ECO:0000313" key="2">
    <source>
        <dbReference type="Proteomes" id="UP000269352"/>
    </source>
</evidence>
<comment type="caution">
    <text evidence="1">The sequence shown here is derived from an EMBL/GenBank/DDBJ whole genome shotgun (WGS) entry which is preliminary data.</text>
</comment>
<dbReference type="NCBIfam" id="TIGR03696">
    <property type="entry name" value="Rhs_assc_core"/>
    <property type="match status" value="1"/>
</dbReference>
<proteinExistence type="predicted"/>
<organism evidence="1 2">
    <name type="scientific">Termititenax aidoneus</name>
    <dbReference type="NCBI Taxonomy" id="2218524"/>
    <lineage>
        <taxon>Bacteria</taxon>
        <taxon>Bacillati</taxon>
        <taxon>Candidatus Margulisiibacteriota</taxon>
        <taxon>Candidatus Termititenacia</taxon>
        <taxon>Candidatus Termititenacales</taxon>
        <taxon>Candidatus Termititenacaceae</taxon>
        <taxon>Candidatus Termititenax</taxon>
    </lineage>
</organism>
<name>A0A388T945_TERA1</name>
<dbReference type="Gene3D" id="3.40.50.1820">
    <property type="entry name" value="alpha/beta hydrolase"/>
    <property type="match status" value="1"/>
</dbReference>
<reference evidence="1 2" key="1">
    <citation type="journal article" date="2019" name="ISME J.">
        <title>Genome analyses of uncultured TG2/ZB3 bacteria in 'Margulisbacteria' specifically attached to ectosymbiotic spirochetes of protists in the termite gut.</title>
        <authorList>
            <person name="Utami Y.D."/>
            <person name="Kuwahara H."/>
            <person name="Igai K."/>
            <person name="Murakami T."/>
            <person name="Sugaya K."/>
            <person name="Morikawa T."/>
            <person name="Nagura Y."/>
            <person name="Yuki M."/>
            <person name="Deevong P."/>
            <person name="Inoue T."/>
            <person name="Kihara K."/>
            <person name="Lo N."/>
            <person name="Yamada A."/>
            <person name="Ohkuma M."/>
            <person name="Hongoh Y."/>
        </authorList>
    </citation>
    <scope>NUCLEOTIDE SEQUENCE [LARGE SCALE GENOMIC DNA]</scope>
    <source>
        <strain evidence="1">NkOx7-01</strain>
    </source>
</reference>
<accession>A0A388T945</accession>
<dbReference type="InterPro" id="IPR050708">
    <property type="entry name" value="T6SS_VgrG/RHS"/>
</dbReference>
<gene>
    <name evidence="1" type="ORF">NO1_0201</name>
</gene>